<evidence type="ECO:0000256" key="6">
    <source>
        <dbReference type="SAM" id="Phobius"/>
    </source>
</evidence>
<keyword evidence="4 6" id="KW-1133">Transmembrane helix</keyword>
<organism evidence="8 9">
    <name type="scientific">Microbacterium aquimaris</name>
    <dbReference type="NCBI Taxonomy" id="459816"/>
    <lineage>
        <taxon>Bacteria</taxon>
        <taxon>Bacillati</taxon>
        <taxon>Actinomycetota</taxon>
        <taxon>Actinomycetes</taxon>
        <taxon>Micrococcales</taxon>
        <taxon>Microbacteriaceae</taxon>
        <taxon>Microbacterium</taxon>
    </lineage>
</organism>
<evidence type="ECO:0000256" key="1">
    <source>
        <dbReference type="ARBA" id="ARBA00004651"/>
    </source>
</evidence>
<evidence type="ECO:0000256" key="3">
    <source>
        <dbReference type="ARBA" id="ARBA00022692"/>
    </source>
</evidence>
<keyword evidence="5 6" id="KW-0472">Membrane</keyword>
<comment type="subcellular location">
    <subcellularLocation>
        <location evidence="1">Cell membrane</location>
        <topology evidence="1">Multi-pass membrane protein</topology>
    </subcellularLocation>
</comment>
<evidence type="ECO:0000256" key="4">
    <source>
        <dbReference type="ARBA" id="ARBA00022989"/>
    </source>
</evidence>
<protein>
    <submittedName>
        <fullName evidence="8">Type II secretion system F family protein</fullName>
    </submittedName>
</protein>
<feature type="domain" description="Type II secretion system protein GspF" evidence="7">
    <location>
        <begin position="22"/>
        <end position="148"/>
    </location>
</feature>
<sequence length="326" mass="33413">MALLRSPGTGRDSSDPAGTVLRLAVMLQAGVSPARSWDMLGETGDVTAGRVVAATRTGVETATAIAACAEPSSRTARFGARPARTAAWADVAAAWQVATTVGAPLADTLRGFSRALRDAEEAADDVRVALAEPTSTARLMAWLPLVGVALAAAFGFDTFSALTRSPVGVACLVGGLLLTLAAHRWNAVLVRRASGAPEIPGMTAELLAIALSGGVSVPRARDLVDGALSGRDRSQDDTADEALALSRRAGVPAVEMLRASAALERHRARMDGRLRAARLSARLLIPLGVCTLPAFLLLGVAPMMLGVLGAVPLDVAPPAPTSPSLP</sequence>
<feature type="transmembrane region" description="Helical" evidence="6">
    <location>
        <begin position="139"/>
        <end position="156"/>
    </location>
</feature>
<keyword evidence="2" id="KW-1003">Cell membrane</keyword>
<evidence type="ECO:0000256" key="2">
    <source>
        <dbReference type="ARBA" id="ARBA00022475"/>
    </source>
</evidence>
<dbReference type="PANTHER" id="PTHR35007:SF2">
    <property type="entry name" value="PILUS ASSEMBLE PROTEIN"/>
    <property type="match status" value="1"/>
</dbReference>
<keyword evidence="3 6" id="KW-0812">Transmembrane</keyword>
<dbReference type="RefSeq" id="WP_322597661.1">
    <property type="nucleotide sequence ID" value="NZ_BAAAPT010000001.1"/>
</dbReference>
<dbReference type="Proteomes" id="UP001291912">
    <property type="component" value="Unassembled WGS sequence"/>
</dbReference>
<name>A0ABU5N9R8_9MICO</name>
<accession>A0ABU5N9R8</accession>
<dbReference type="Pfam" id="PF00482">
    <property type="entry name" value="T2SSF"/>
    <property type="match status" value="1"/>
</dbReference>
<evidence type="ECO:0000259" key="7">
    <source>
        <dbReference type="Pfam" id="PF00482"/>
    </source>
</evidence>
<reference evidence="8 9" key="1">
    <citation type="submission" date="2023-10" db="EMBL/GenBank/DDBJ databases">
        <title>Microbacterium xanthum sp. nov., isolated from seaweed.</title>
        <authorList>
            <person name="Lee S.D."/>
        </authorList>
    </citation>
    <scope>NUCLEOTIDE SEQUENCE [LARGE SCALE GENOMIC DNA]</scope>
    <source>
        <strain evidence="8 9">KCTC 19124</strain>
    </source>
</reference>
<dbReference type="InterPro" id="IPR018076">
    <property type="entry name" value="T2SS_GspF_dom"/>
</dbReference>
<feature type="transmembrane region" description="Helical" evidence="6">
    <location>
        <begin position="283"/>
        <end position="305"/>
    </location>
</feature>
<gene>
    <name evidence="8" type="ORF">R2Q92_13410</name>
</gene>
<keyword evidence="9" id="KW-1185">Reference proteome</keyword>
<feature type="transmembrane region" description="Helical" evidence="6">
    <location>
        <begin position="162"/>
        <end position="182"/>
    </location>
</feature>
<evidence type="ECO:0000313" key="8">
    <source>
        <dbReference type="EMBL" id="MDZ8162829.1"/>
    </source>
</evidence>
<dbReference type="PANTHER" id="PTHR35007">
    <property type="entry name" value="INTEGRAL MEMBRANE PROTEIN-RELATED"/>
    <property type="match status" value="1"/>
</dbReference>
<proteinExistence type="predicted"/>
<evidence type="ECO:0000313" key="9">
    <source>
        <dbReference type="Proteomes" id="UP001291912"/>
    </source>
</evidence>
<comment type="caution">
    <text evidence="8">The sequence shown here is derived from an EMBL/GenBank/DDBJ whole genome shotgun (WGS) entry which is preliminary data.</text>
</comment>
<evidence type="ECO:0000256" key="5">
    <source>
        <dbReference type="ARBA" id="ARBA00023136"/>
    </source>
</evidence>
<dbReference type="EMBL" id="JAWJYN010000003">
    <property type="protein sequence ID" value="MDZ8162829.1"/>
    <property type="molecule type" value="Genomic_DNA"/>
</dbReference>